<organism evidence="9 10">
    <name type="scientific">Cannabis sativa</name>
    <name type="common">Hemp</name>
    <name type="synonym">Marijuana</name>
    <dbReference type="NCBI Taxonomy" id="3483"/>
    <lineage>
        <taxon>Eukaryota</taxon>
        <taxon>Viridiplantae</taxon>
        <taxon>Streptophyta</taxon>
        <taxon>Embryophyta</taxon>
        <taxon>Tracheophyta</taxon>
        <taxon>Spermatophyta</taxon>
        <taxon>Magnoliopsida</taxon>
        <taxon>eudicotyledons</taxon>
        <taxon>Gunneridae</taxon>
        <taxon>Pentapetalae</taxon>
        <taxon>rosids</taxon>
        <taxon>fabids</taxon>
        <taxon>Rosales</taxon>
        <taxon>Cannabaceae</taxon>
        <taxon>Cannabis</taxon>
    </lineage>
</organism>
<evidence type="ECO:0000256" key="2">
    <source>
        <dbReference type="ARBA" id="ARBA00022723"/>
    </source>
</evidence>
<keyword evidence="3 6" id="KW-0863">Zinc-finger</keyword>
<dbReference type="GO" id="GO:0006355">
    <property type="term" value="P:regulation of DNA-templated transcription"/>
    <property type="evidence" value="ECO:0007669"/>
    <property type="project" value="TreeGrafter"/>
</dbReference>
<dbReference type="AlphaFoldDB" id="A0A7J6GE91"/>
<comment type="subcellular location">
    <subcellularLocation>
        <location evidence="1">Nucleus</location>
    </subcellularLocation>
</comment>
<feature type="non-terminal residue" evidence="9">
    <location>
        <position position="1"/>
    </location>
</feature>
<evidence type="ECO:0000256" key="6">
    <source>
        <dbReference type="PROSITE-ProRule" id="PRU00027"/>
    </source>
</evidence>
<dbReference type="GO" id="GO:0005634">
    <property type="term" value="C:nucleus"/>
    <property type="evidence" value="ECO:0007669"/>
    <property type="project" value="UniProtKB-SubCell"/>
</dbReference>
<dbReference type="PANTHER" id="PTHR23215">
    <property type="entry name" value="ZINC FINGER PROTEIN 207"/>
    <property type="match status" value="1"/>
</dbReference>
<dbReference type="InterPro" id="IPR003656">
    <property type="entry name" value="Znf_BED"/>
</dbReference>
<dbReference type="GO" id="GO:0003677">
    <property type="term" value="F:DNA binding"/>
    <property type="evidence" value="ECO:0007669"/>
    <property type="project" value="InterPro"/>
</dbReference>
<protein>
    <recommendedName>
        <fullName evidence="8">BED-type domain-containing protein</fullName>
    </recommendedName>
</protein>
<comment type="caution">
    <text evidence="9">The sequence shown here is derived from an EMBL/GenBank/DDBJ whole genome shotgun (WGS) entry which is preliminary data.</text>
</comment>
<dbReference type="SMART" id="SM00355">
    <property type="entry name" value="ZnF_C2H2"/>
    <property type="match status" value="2"/>
</dbReference>
<dbReference type="PROSITE" id="PS50808">
    <property type="entry name" value="ZF_BED"/>
    <property type="match status" value="1"/>
</dbReference>
<evidence type="ECO:0000256" key="7">
    <source>
        <dbReference type="SAM" id="MobiDB-lite"/>
    </source>
</evidence>
<sequence length="974" mass="105740">MGKKKKRVASKVWCYYCDREFDDEKILVQHQKAKHFKCHVCHKKLSTASGMAIHVLQVHKESVTKVPNAKSGRESTEIEIYGMQGIPDDVLAAHYGEEDEDAPSKVAKGDVLSTPLGSIVPASMGIAYPPQPALGAMPPMYNSSVPVPPNAWPNPHRIQHWYPQSPAVSMPQSAPLVGYAQQPLFPVQNVRPPMPSSAPPSLQPVQMTPGMPTSAPPITVSQPLFPVGGNNNLPAQNLTFSTQVLSTSIPPGSTVDNRALLDAHSGLAEKAGLPTYGVHHELFLLDGALLVVLAKKMKHQEGWAWRNLFWLALSQSLSGELINSHSYASGPNTGGPSIGPPPVITNKTSATQPATNEVYLVWDDEAMSMEERRMSLSKYQVHDETSQMSSIDAAIDRRISESRLAARTFIARDVEIACSSLWNTRVRVEPTNGVLAGANCFRFIFESGVVCKRILEHGLWCVKGDMLALLSWSSGFGASTPSFNSIRFWIQIHLLPHDYYSKTNANMLGALAGKVIKIDLEESKPVTWKKWIRVLVEVDRSECSLLSPVTVQNEKGVPFPLFEPWLNPLSKYDCCFSVNRTDVAAGKMKEKNSGALVVGGGSADRELDGGTVVVCQAKAPTPLLEKGAIPPTMGAGPLTCAEASRFMRRRSSRGQRGSLVRSAWRPKVAGVEMVTGPHLGVHSFSPKLGGDEDNTDEGLRCHMNRVKRLTPLVDHVAHKEVGPAHLNSFIKSGGPPTLVHNGPMGPSLGLRVNTTFNSNGHLFSGPYEIGDGSGVKSIQRKIGGPGTFGDGPVSNNDLLTSPVTIIAKEKEENNNTTTSILGQEYSEHLDEKRALSKFFQAQEGYLHELAEFASHGPIKREAGFCDIGVQPTSEINERTTPVKKRRLDVESHSLKMEPKWNLRRVKGVVRDFPRGVGLRGIEPDGSSELPGDSEEPSLGDGSSPMAVSAGQSSQIVKPISAGQSLRLTAWKARA</sequence>
<keyword evidence="4" id="KW-0862">Zinc</keyword>
<evidence type="ECO:0000259" key="8">
    <source>
        <dbReference type="PROSITE" id="PS50808"/>
    </source>
</evidence>
<evidence type="ECO:0000313" key="10">
    <source>
        <dbReference type="Proteomes" id="UP000525078"/>
    </source>
</evidence>
<dbReference type="Gene3D" id="3.30.160.60">
    <property type="entry name" value="Classic Zinc Finger"/>
    <property type="match status" value="1"/>
</dbReference>
<keyword evidence="5" id="KW-0539">Nucleus</keyword>
<evidence type="ECO:0000256" key="3">
    <source>
        <dbReference type="ARBA" id="ARBA00022771"/>
    </source>
</evidence>
<dbReference type="PANTHER" id="PTHR23215:SF0">
    <property type="entry name" value="BUB3-INTERACTING AND GLEBS MOTIF-CONTAINING PROTEIN ZNF207"/>
    <property type="match status" value="1"/>
</dbReference>
<proteinExistence type="predicted"/>
<evidence type="ECO:0000256" key="5">
    <source>
        <dbReference type="ARBA" id="ARBA00023242"/>
    </source>
</evidence>
<feature type="region of interest" description="Disordered" evidence="7">
    <location>
        <begin position="916"/>
        <end position="958"/>
    </location>
</feature>
<feature type="compositionally biased region" description="Polar residues" evidence="7">
    <location>
        <begin position="949"/>
        <end position="958"/>
    </location>
</feature>
<evidence type="ECO:0000256" key="1">
    <source>
        <dbReference type="ARBA" id="ARBA00004123"/>
    </source>
</evidence>
<name>A0A7J6GE91_CANSA</name>
<feature type="domain" description="BED-type" evidence="8">
    <location>
        <begin position="7"/>
        <end position="66"/>
    </location>
</feature>
<evidence type="ECO:0000256" key="4">
    <source>
        <dbReference type="ARBA" id="ARBA00022833"/>
    </source>
</evidence>
<reference evidence="9 10" key="1">
    <citation type="journal article" date="2020" name="bioRxiv">
        <title>Sequence and annotation of 42 cannabis genomes reveals extensive copy number variation in cannabinoid synthesis and pathogen resistance genes.</title>
        <authorList>
            <person name="Mckernan K.J."/>
            <person name="Helbert Y."/>
            <person name="Kane L.T."/>
            <person name="Ebling H."/>
            <person name="Zhang L."/>
            <person name="Liu B."/>
            <person name="Eaton Z."/>
            <person name="Mclaughlin S."/>
            <person name="Kingan S."/>
            <person name="Baybayan P."/>
            <person name="Concepcion G."/>
            <person name="Jordan M."/>
            <person name="Riva A."/>
            <person name="Barbazuk W."/>
            <person name="Harkins T."/>
        </authorList>
    </citation>
    <scope>NUCLEOTIDE SEQUENCE [LARGE SCALE GENOMIC DNA]</scope>
    <source>
        <strain evidence="10">cv. Jamaican Lion 4</strain>
        <tissue evidence="9">Leaf</tissue>
    </source>
</reference>
<dbReference type="InterPro" id="IPR013087">
    <property type="entry name" value="Znf_C2H2_type"/>
</dbReference>
<keyword evidence="2" id="KW-0479">Metal-binding</keyword>
<dbReference type="PROSITE" id="PS00028">
    <property type="entry name" value="ZINC_FINGER_C2H2_1"/>
    <property type="match status" value="2"/>
</dbReference>
<dbReference type="CDD" id="cd20908">
    <property type="entry name" value="SUF4-like"/>
    <property type="match status" value="1"/>
</dbReference>
<gene>
    <name evidence="9" type="ORF">F8388_016237</name>
</gene>
<dbReference type="Proteomes" id="UP000525078">
    <property type="component" value="Unassembled WGS sequence"/>
</dbReference>
<dbReference type="EMBL" id="JAATIP010000062">
    <property type="protein sequence ID" value="KAF4381281.1"/>
    <property type="molecule type" value="Genomic_DNA"/>
</dbReference>
<dbReference type="GO" id="GO:0008270">
    <property type="term" value="F:zinc ion binding"/>
    <property type="evidence" value="ECO:0007669"/>
    <property type="project" value="UniProtKB-KW"/>
</dbReference>
<evidence type="ECO:0000313" key="9">
    <source>
        <dbReference type="EMBL" id="KAF4381281.1"/>
    </source>
</evidence>
<accession>A0A7J6GE91</accession>